<dbReference type="Proteomes" id="UP000005089">
    <property type="component" value="Unassembled WGS sequence"/>
</dbReference>
<dbReference type="EMBL" id="GG658170">
    <property type="protein sequence ID" value="EEO29464.1"/>
    <property type="molecule type" value="Genomic_DNA"/>
</dbReference>
<dbReference type="OrthoDB" id="5360912at2"/>
<proteinExistence type="predicted"/>
<accession>C3X8D8</accession>
<dbReference type="PANTHER" id="PTHR43540">
    <property type="entry name" value="PEROXYUREIDOACRYLATE/UREIDOACRYLATE AMIDOHYDROLASE-RELATED"/>
    <property type="match status" value="1"/>
</dbReference>
<dbReference type="RefSeq" id="WP_005879963.1">
    <property type="nucleotide sequence ID" value="NZ_CP019430.1"/>
</dbReference>
<dbReference type="EC" id="3.-.-.-" evidence="3"/>
<evidence type="ECO:0000259" key="2">
    <source>
        <dbReference type="Pfam" id="PF00857"/>
    </source>
</evidence>
<dbReference type="Pfam" id="PF00857">
    <property type="entry name" value="Isochorismatase"/>
    <property type="match status" value="1"/>
</dbReference>
<dbReference type="HOGENOM" id="CLU_068979_5_1_4"/>
<dbReference type="InterPro" id="IPR050272">
    <property type="entry name" value="Isochorismatase-like_hydrls"/>
</dbReference>
<dbReference type="STRING" id="847.BRW83_1754"/>
<dbReference type="CDD" id="cd01014">
    <property type="entry name" value="nicotinamidase_related"/>
    <property type="match status" value="1"/>
</dbReference>
<gene>
    <name evidence="3" type="ORF">OFBG_00492</name>
</gene>
<organism evidence="3 4">
    <name type="scientific">Oxalobacter formigenes OXCC13</name>
    <dbReference type="NCBI Taxonomy" id="556269"/>
    <lineage>
        <taxon>Bacteria</taxon>
        <taxon>Pseudomonadati</taxon>
        <taxon>Pseudomonadota</taxon>
        <taxon>Betaproteobacteria</taxon>
        <taxon>Burkholderiales</taxon>
        <taxon>Oxalobacteraceae</taxon>
        <taxon>Oxalobacter</taxon>
    </lineage>
</organism>
<dbReference type="GeneID" id="77135594"/>
<dbReference type="Gene3D" id="3.40.50.850">
    <property type="entry name" value="Isochorismatase-like"/>
    <property type="match status" value="1"/>
</dbReference>
<dbReference type="eggNOG" id="COG1335">
    <property type="taxonomic scope" value="Bacteria"/>
</dbReference>
<dbReference type="SUPFAM" id="SSF52499">
    <property type="entry name" value="Isochorismatase-like hydrolases"/>
    <property type="match status" value="1"/>
</dbReference>
<dbReference type="GO" id="GO:0016787">
    <property type="term" value="F:hydrolase activity"/>
    <property type="evidence" value="ECO:0007669"/>
    <property type="project" value="UniProtKB-KW"/>
</dbReference>
<evidence type="ECO:0000313" key="3">
    <source>
        <dbReference type="EMBL" id="EEO29464.1"/>
    </source>
</evidence>
<dbReference type="PANTHER" id="PTHR43540:SF15">
    <property type="entry name" value="BLR5631 PROTEIN"/>
    <property type="match status" value="1"/>
</dbReference>
<keyword evidence="4" id="KW-1185">Reference proteome</keyword>
<evidence type="ECO:0000256" key="1">
    <source>
        <dbReference type="ARBA" id="ARBA00022801"/>
    </source>
</evidence>
<dbReference type="InterPro" id="IPR036380">
    <property type="entry name" value="Isochorismatase-like_sf"/>
</dbReference>
<evidence type="ECO:0000313" key="4">
    <source>
        <dbReference type="Proteomes" id="UP000005089"/>
    </source>
</evidence>
<protein>
    <submittedName>
        <fullName evidence="3">Isochorismatase family protein</fullName>
        <ecNumber evidence="3">3.-.-.-</ecNumber>
    </submittedName>
</protein>
<sequence>MKPSGKALIVIDVQNDYFPGGKLPLWNADETLSHIVNAIADAGKRGIPVILVKHAADQAKGAGFFIPGTTGADIHPDILKAAPDAPVIIKHRADAFNGTNLNAVLDKSGIEKILICGMQTQNCVGLTAISKNARRYKTAILPDCCTSETKTVHAIALSGFGDIVPVVSRALAFG</sequence>
<name>C3X8D8_OXAFO</name>
<dbReference type="AlphaFoldDB" id="C3X8D8"/>
<dbReference type="InterPro" id="IPR000868">
    <property type="entry name" value="Isochorismatase-like_dom"/>
</dbReference>
<feature type="domain" description="Isochorismatase-like" evidence="2">
    <location>
        <begin position="7"/>
        <end position="159"/>
    </location>
</feature>
<keyword evidence="1 3" id="KW-0378">Hydrolase</keyword>
<reference evidence="3 4" key="1">
    <citation type="submission" date="2009-02" db="EMBL/GenBank/DDBJ databases">
        <title>The Genome Sequence of Oxalobacter formigenes OXCC13.</title>
        <authorList>
            <consortium name="The Broad Institute Genome Sequencing Platform"/>
            <person name="Ward D."/>
            <person name="Young S.K."/>
            <person name="Kodira C.D."/>
            <person name="Zeng Q."/>
            <person name="Koehrsen M."/>
            <person name="Alvarado L."/>
            <person name="Berlin A."/>
            <person name="Borenstein D."/>
            <person name="Chen Z."/>
            <person name="Engels R."/>
            <person name="Freedman E."/>
            <person name="Gellesch M."/>
            <person name="Goldberg J."/>
            <person name="Griggs A."/>
            <person name="Gujja S."/>
            <person name="Heiman D."/>
            <person name="Hepburn T."/>
            <person name="Howarth C."/>
            <person name="Jen D."/>
            <person name="Larson L."/>
            <person name="Lewis B."/>
            <person name="Mehta T."/>
            <person name="Park D."/>
            <person name="Pearson M."/>
            <person name="Roberts A."/>
            <person name="Saif S."/>
            <person name="Shea T."/>
            <person name="Shenoy N."/>
            <person name="Sisk P."/>
            <person name="Stolte C."/>
            <person name="Sykes S."/>
            <person name="Walk T."/>
            <person name="White J."/>
            <person name="Yandava C."/>
            <person name="Allison M.J."/>
            <person name="Lander E."/>
            <person name="Nusbaum C."/>
            <person name="Galagan J."/>
            <person name="Birren B."/>
        </authorList>
    </citation>
    <scope>NUCLEOTIDE SEQUENCE [LARGE SCALE GENOMIC DNA]</scope>
    <source>
        <strain evidence="3 4">OXCC13</strain>
    </source>
</reference>